<evidence type="ECO:0000256" key="12">
    <source>
        <dbReference type="ARBA" id="ARBA00023328"/>
    </source>
</evidence>
<dbReference type="GO" id="GO:0000940">
    <property type="term" value="C:outer kinetochore"/>
    <property type="evidence" value="ECO:0000318"/>
    <property type="project" value="GO_Central"/>
</dbReference>
<keyword evidence="11" id="KW-0131">Cell cycle</keyword>
<dbReference type="GO" id="GO:0000278">
    <property type="term" value="P:mitotic cell cycle"/>
    <property type="evidence" value="ECO:0000318"/>
    <property type="project" value="GO_Central"/>
</dbReference>
<sequence length="320" mass="35244">MTMESALSGLEALFHKAQSDINYASHRLDYEFNEVVAPHGLPKLNPLRLMQRYEALQARMEAIERRHEETSTQKTDLTQRLARLALDNRSMLADLERRAAVQPNPNPQDDQHLVDLCRFAGCEVAPNATAAAVLEEARPTTAPVPGTVPAQNSHNATSDTRSDGSGKENTTTHKTKPPAKTPAGPHYEPVSEPEFENVSTLVRGRCKLADINRVYETLVEYYAKQMAATKKRKNHKIEPLTTSQLVGMGLKITGQTGEAKLKPSASSDNATWCSRIRLSILESSKSSIDSLIPRYAAPPSDRPIMIASVPVPSFVRQLIA</sequence>
<dbReference type="AlphaFoldDB" id="A9V7A3"/>
<dbReference type="PANTHER" id="PTHR32017:SF3">
    <property type="entry name" value="SPINDLE AND KINETOCHORE-ASSOCIATED PROTEIN 2"/>
    <property type="match status" value="1"/>
</dbReference>
<evidence type="ECO:0000313" key="18">
    <source>
        <dbReference type="Proteomes" id="UP000001357"/>
    </source>
</evidence>
<comment type="subcellular location">
    <subcellularLocation>
        <location evidence="2">Chromosome</location>
        <location evidence="2">Centromere</location>
        <location evidence="2">Kinetochore</location>
    </subcellularLocation>
    <subcellularLocation>
        <location evidence="1">Cytoplasm</location>
        <location evidence="1">Cytoskeleton</location>
        <location evidence="1">Spindle</location>
    </subcellularLocation>
</comment>
<keyword evidence="8" id="KW-0498">Mitosis</keyword>
<evidence type="ECO:0000256" key="3">
    <source>
        <dbReference type="ARBA" id="ARBA00010684"/>
    </source>
</evidence>
<dbReference type="KEGG" id="mbr:MONBRDRAFT_38370"/>
<dbReference type="GO" id="GO:0008017">
    <property type="term" value="F:microtubule binding"/>
    <property type="evidence" value="ECO:0000318"/>
    <property type="project" value="GO_Central"/>
</dbReference>
<keyword evidence="5" id="KW-0963">Cytoplasm</keyword>
<evidence type="ECO:0000259" key="16">
    <source>
        <dbReference type="Pfam" id="PF16740"/>
    </source>
</evidence>
<evidence type="ECO:0000256" key="2">
    <source>
        <dbReference type="ARBA" id="ARBA00004629"/>
    </source>
</evidence>
<dbReference type="InParanoid" id="A9V7A3"/>
<evidence type="ECO:0000256" key="14">
    <source>
        <dbReference type="SAM" id="Coils"/>
    </source>
</evidence>
<proteinExistence type="inferred from homology"/>
<dbReference type="GO" id="GO:0007059">
    <property type="term" value="P:chromosome segregation"/>
    <property type="evidence" value="ECO:0000318"/>
    <property type="project" value="GO_Central"/>
</dbReference>
<protein>
    <recommendedName>
        <fullName evidence="13">Protein FAM33A</fullName>
    </recommendedName>
</protein>
<evidence type="ECO:0000256" key="9">
    <source>
        <dbReference type="ARBA" id="ARBA00022838"/>
    </source>
</evidence>
<reference evidence="17 18" key="1">
    <citation type="journal article" date="2008" name="Nature">
        <title>The genome of the choanoflagellate Monosiga brevicollis and the origin of metazoans.</title>
        <authorList>
            <consortium name="JGI Sequencing"/>
            <person name="King N."/>
            <person name="Westbrook M.J."/>
            <person name="Young S.L."/>
            <person name="Kuo A."/>
            <person name="Abedin M."/>
            <person name="Chapman J."/>
            <person name="Fairclough S."/>
            <person name="Hellsten U."/>
            <person name="Isogai Y."/>
            <person name="Letunic I."/>
            <person name="Marr M."/>
            <person name="Pincus D."/>
            <person name="Putnam N."/>
            <person name="Rokas A."/>
            <person name="Wright K.J."/>
            <person name="Zuzow R."/>
            <person name="Dirks W."/>
            <person name="Good M."/>
            <person name="Goodstein D."/>
            <person name="Lemons D."/>
            <person name="Li W."/>
            <person name="Lyons J.B."/>
            <person name="Morris A."/>
            <person name="Nichols S."/>
            <person name="Richter D.J."/>
            <person name="Salamov A."/>
            <person name="Bork P."/>
            <person name="Lim W.A."/>
            <person name="Manning G."/>
            <person name="Miller W.T."/>
            <person name="McGinnis W."/>
            <person name="Shapiro H."/>
            <person name="Tjian R."/>
            <person name="Grigoriev I.V."/>
            <person name="Rokhsar D."/>
        </authorList>
    </citation>
    <scope>NUCLEOTIDE SEQUENCE [LARGE SCALE GENOMIC DNA]</scope>
    <source>
        <strain evidence="18">MX1 / ATCC 50154</strain>
    </source>
</reference>
<gene>
    <name evidence="17" type="ORF">MONBRDRAFT_38370</name>
</gene>
<keyword evidence="9" id="KW-0995">Kinetochore</keyword>
<dbReference type="EMBL" id="CH991565">
    <property type="protein sequence ID" value="EDQ86549.1"/>
    <property type="molecule type" value="Genomic_DNA"/>
</dbReference>
<keyword evidence="14" id="KW-0175">Coiled coil</keyword>
<dbReference type="GeneID" id="5893918"/>
<evidence type="ECO:0000256" key="13">
    <source>
        <dbReference type="ARBA" id="ARBA00029651"/>
    </source>
</evidence>
<evidence type="ECO:0000256" key="7">
    <source>
        <dbReference type="ARBA" id="ARBA00022701"/>
    </source>
</evidence>
<feature type="domain" description="Ska2 N-terminal" evidence="16">
    <location>
        <begin position="4"/>
        <end position="116"/>
    </location>
</feature>
<comment type="similarity">
    <text evidence="3">Belongs to the SKA2 family.</text>
</comment>
<dbReference type="InterPro" id="IPR026762">
    <property type="entry name" value="Ska2"/>
</dbReference>
<dbReference type="GO" id="GO:0005876">
    <property type="term" value="C:spindle microtubule"/>
    <property type="evidence" value="ECO:0000318"/>
    <property type="project" value="GO_Central"/>
</dbReference>
<dbReference type="PANTHER" id="PTHR32017">
    <property type="entry name" value="SPINDLE AND KINETOCHORE-ASSOCIATED PROTEIN 2"/>
    <property type="match status" value="1"/>
</dbReference>
<dbReference type="Pfam" id="PF11362">
    <property type="entry name" value="DUF3161"/>
    <property type="match status" value="1"/>
</dbReference>
<evidence type="ECO:0000256" key="1">
    <source>
        <dbReference type="ARBA" id="ARBA00004186"/>
    </source>
</evidence>
<evidence type="ECO:0000256" key="4">
    <source>
        <dbReference type="ARBA" id="ARBA00022454"/>
    </source>
</evidence>
<name>A9V7A3_MONBE</name>
<feature type="coiled-coil region" evidence="14">
    <location>
        <begin position="53"/>
        <end position="80"/>
    </location>
</feature>
<organism evidence="17 18">
    <name type="scientific">Monosiga brevicollis</name>
    <name type="common">Choanoflagellate</name>
    <dbReference type="NCBI Taxonomy" id="81824"/>
    <lineage>
        <taxon>Eukaryota</taxon>
        <taxon>Choanoflagellata</taxon>
        <taxon>Craspedida</taxon>
        <taxon>Salpingoecidae</taxon>
        <taxon>Monosiga</taxon>
    </lineage>
</organism>
<evidence type="ECO:0000256" key="8">
    <source>
        <dbReference type="ARBA" id="ARBA00022776"/>
    </source>
</evidence>
<evidence type="ECO:0000256" key="6">
    <source>
        <dbReference type="ARBA" id="ARBA00022618"/>
    </source>
</evidence>
<dbReference type="InterPro" id="IPR042091">
    <property type="entry name" value="Ska2_N"/>
</dbReference>
<dbReference type="Gene3D" id="6.10.250.1380">
    <property type="match status" value="1"/>
</dbReference>
<dbReference type="OMA" id="RFAGCEV"/>
<evidence type="ECO:0000256" key="5">
    <source>
        <dbReference type="ARBA" id="ARBA00022490"/>
    </source>
</evidence>
<dbReference type="RefSeq" id="XP_001748662.1">
    <property type="nucleotide sequence ID" value="XM_001748610.1"/>
</dbReference>
<feature type="compositionally biased region" description="Low complexity" evidence="15">
    <location>
        <begin position="139"/>
        <end position="150"/>
    </location>
</feature>
<evidence type="ECO:0000256" key="11">
    <source>
        <dbReference type="ARBA" id="ARBA00023306"/>
    </source>
</evidence>
<evidence type="ECO:0000256" key="10">
    <source>
        <dbReference type="ARBA" id="ARBA00023212"/>
    </source>
</evidence>
<keyword evidence="6" id="KW-0132">Cell division</keyword>
<keyword evidence="12" id="KW-0137">Centromere</keyword>
<dbReference type="STRING" id="81824.A9V7A3"/>
<dbReference type="Proteomes" id="UP000001357">
    <property type="component" value="Unassembled WGS sequence"/>
</dbReference>
<keyword evidence="7" id="KW-0493">Microtubule</keyword>
<dbReference type="GO" id="GO:0051301">
    <property type="term" value="P:cell division"/>
    <property type="evidence" value="ECO:0007669"/>
    <property type="project" value="UniProtKB-KW"/>
</dbReference>
<dbReference type="Pfam" id="PF16740">
    <property type="entry name" value="SKA2"/>
    <property type="match status" value="1"/>
</dbReference>
<keyword evidence="10" id="KW-0206">Cytoskeleton</keyword>
<evidence type="ECO:0000256" key="15">
    <source>
        <dbReference type="SAM" id="MobiDB-lite"/>
    </source>
</evidence>
<keyword evidence="4" id="KW-0158">Chromosome</keyword>
<feature type="region of interest" description="Disordered" evidence="15">
    <location>
        <begin position="138"/>
        <end position="194"/>
    </location>
</feature>
<accession>A9V7A3</accession>
<keyword evidence="18" id="KW-1185">Reference proteome</keyword>
<evidence type="ECO:0000313" key="17">
    <source>
        <dbReference type="EMBL" id="EDQ86549.1"/>
    </source>
</evidence>